<evidence type="ECO:0000313" key="1">
    <source>
        <dbReference type="EMBL" id="KAG5444526.1"/>
    </source>
</evidence>
<dbReference type="Proteomes" id="UP000286415">
    <property type="component" value="Unassembled WGS sequence"/>
</dbReference>
<reference evidence="1 2" key="1">
    <citation type="journal article" date="2018" name="Biotechnol. Adv.">
        <title>Improved genomic resources and new bioinformatic workflow for the carcinogenic parasite Clonorchis sinensis: Biotechnological implications.</title>
        <authorList>
            <person name="Wang D."/>
            <person name="Korhonen P.K."/>
            <person name="Gasser R.B."/>
            <person name="Young N.D."/>
        </authorList>
    </citation>
    <scope>NUCLEOTIDE SEQUENCE [LARGE SCALE GENOMIC DNA]</scope>
    <source>
        <strain evidence="1">Cs-k2</strain>
    </source>
</reference>
<keyword evidence="2" id="KW-1185">Reference proteome</keyword>
<name>A0A8T1M6S8_CLOSI</name>
<evidence type="ECO:0000313" key="2">
    <source>
        <dbReference type="Proteomes" id="UP000286415"/>
    </source>
</evidence>
<accession>A0A8T1M6S8</accession>
<organism evidence="1 2">
    <name type="scientific">Clonorchis sinensis</name>
    <name type="common">Chinese liver fluke</name>
    <dbReference type="NCBI Taxonomy" id="79923"/>
    <lineage>
        <taxon>Eukaryota</taxon>
        <taxon>Metazoa</taxon>
        <taxon>Spiralia</taxon>
        <taxon>Lophotrochozoa</taxon>
        <taxon>Platyhelminthes</taxon>
        <taxon>Trematoda</taxon>
        <taxon>Digenea</taxon>
        <taxon>Opisthorchiida</taxon>
        <taxon>Opisthorchiata</taxon>
        <taxon>Opisthorchiidae</taxon>
        <taxon>Clonorchis</taxon>
    </lineage>
</organism>
<sequence>MKVLWPKTVEDGHVRAFLEYFEDVAEMAELNTDRGRLAALKCAGYLSVEELVHLAREFAEAPLATLPSQEKRDNSVMEDLRTQVGRLTEQLAATKTETRKRTSRCYSCGTPGYPYPTSCQEYGLVYSSRTGCVQRCDACYDTCRY</sequence>
<dbReference type="OrthoDB" id="10625568at2759"/>
<gene>
    <name evidence="1" type="ORF">CSKR_203019</name>
</gene>
<reference evidence="1 2" key="2">
    <citation type="journal article" date="2021" name="Genomics">
        <title>High-quality reference genome for Clonorchis sinensis.</title>
        <authorList>
            <person name="Young N.D."/>
            <person name="Stroehlein A.J."/>
            <person name="Kinkar L."/>
            <person name="Wang T."/>
            <person name="Sohn W.M."/>
            <person name="Chang B.C.H."/>
            <person name="Kaur P."/>
            <person name="Weisz D."/>
            <person name="Dudchenko O."/>
            <person name="Aiden E.L."/>
            <person name="Korhonen P.K."/>
            <person name="Gasser R.B."/>
        </authorList>
    </citation>
    <scope>NUCLEOTIDE SEQUENCE [LARGE SCALE GENOMIC DNA]</scope>
    <source>
        <strain evidence="1">Cs-k2</strain>
    </source>
</reference>
<dbReference type="EMBL" id="NIRI02000056">
    <property type="protein sequence ID" value="KAG5444526.1"/>
    <property type="molecule type" value="Genomic_DNA"/>
</dbReference>
<proteinExistence type="predicted"/>
<comment type="caution">
    <text evidence="1">The sequence shown here is derived from an EMBL/GenBank/DDBJ whole genome shotgun (WGS) entry which is preliminary data.</text>
</comment>
<dbReference type="AlphaFoldDB" id="A0A8T1M6S8"/>
<protein>
    <submittedName>
        <fullName evidence="1">Uncharacterized protein</fullName>
    </submittedName>
</protein>